<feature type="transmembrane region" description="Helical" evidence="1">
    <location>
        <begin position="87"/>
        <end position="108"/>
    </location>
</feature>
<dbReference type="Proteomes" id="UP001652625">
    <property type="component" value="Chromosome 03"/>
</dbReference>
<dbReference type="GeneID" id="100205151"/>
<evidence type="ECO:0000313" key="3">
    <source>
        <dbReference type="RefSeq" id="XP_065649183.1"/>
    </source>
</evidence>
<organism evidence="2 3">
    <name type="scientific">Hydra vulgaris</name>
    <name type="common">Hydra</name>
    <name type="synonym">Hydra attenuata</name>
    <dbReference type="NCBI Taxonomy" id="6087"/>
    <lineage>
        <taxon>Eukaryota</taxon>
        <taxon>Metazoa</taxon>
        <taxon>Cnidaria</taxon>
        <taxon>Hydrozoa</taxon>
        <taxon>Hydroidolina</taxon>
        <taxon>Anthoathecata</taxon>
        <taxon>Aplanulata</taxon>
        <taxon>Hydridae</taxon>
        <taxon>Hydra</taxon>
    </lineage>
</organism>
<dbReference type="InterPro" id="IPR013901">
    <property type="entry name" value="Anthrone_oxy"/>
</dbReference>
<keyword evidence="1" id="KW-0472">Membrane</keyword>
<accession>A0ABM4BJG1</accession>
<feature type="transmembrane region" description="Helical" evidence="1">
    <location>
        <begin position="12"/>
        <end position="31"/>
    </location>
</feature>
<gene>
    <name evidence="3" type="primary">LOC100205151</name>
</gene>
<keyword evidence="1" id="KW-1133">Transmembrane helix</keyword>
<dbReference type="PANTHER" id="PTHR36535:SF1">
    <property type="entry name" value="DUF1772 DOMAIN-CONTAINING PROTEIN"/>
    <property type="match status" value="1"/>
</dbReference>
<dbReference type="PANTHER" id="PTHR36535">
    <property type="entry name" value="YALI0E30327P"/>
    <property type="match status" value="1"/>
</dbReference>
<protein>
    <submittedName>
        <fullName evidence="3">Uncharacterized protein LOC100205151 isoform X2</fullName>
    </submittedName>
</protein>
<proteinExistence type="predicted"/>
<feature type="transmembrane region" description="Helical" evidence="1">
    <location>
        <begin position="61"/>
        <end position="80"/>
    </location>
</feature>
<keyword evidence="1" id="KW-0812">Transmembrane</keyword>
<name>A0ABM4BJG1_HYDVU</name>
<feature type="transmembrane region" description="Helical" evidence="1">
    <location>
        <begin position="141"/>
        <end position="159"/>
    </location>
</feature>
<keyword evidence="2" id="KW-1185">Reference proteome</keyword>
<dbReference type="RefSeq" id="XP_065649183.1">
    <property type="nucleotide sequence ID" value="XM_065793111.1"/>
</dbReference>
<reference evidence="3" key="1">
    <citation type="submission" date="2025-08" db="UniProtKB">
        <authorList>
            <consortium name="RefSeq"/>
        </authorList>
    </citation>
    <scope>IDENTIFICATION</scope>
</reference>
<evidence type="ECO:0000256" key="1">
    <source>
        <dbReference type="SAM" id="Phobius"/>
    </source>
</evidence>
<evidence type="ECO:0000313" key="2">
    <source>
        <dbReference type="Proteomes" id="UP001652625"/>
    </source>
</evidence>
<sequence length="162" mass="17811">MEHFDKASCSLALKVLSTVSGGLFAGAALYVDCVEAPARRTHDAALAITIWKPSFIRAKNLQTKMCLISVASSFGVYFLMRGSGKCPMPWLVAGTTMFAIIPYTLIFIRPVYTELLETEKCISVKGDSWITENLNYWGKLHSVRTIVSLGAFTLMAYALSKS</sequence>
<dbReference type="Pfam" id="PF08592">
    <property type="entry name" value="Anthrone_oxy"/>
    <property type="match status" value="1"/>
</dbReference>